<evidence type="ECO:0000256" key="1">
    <source>
        <dbReference type="SAM" id="MobiDB-lite"/>
    </source>
</evidence>
<reference evidence="2 3" key="1">
    <citation type="submission" date="2023-07" db="EMBL/GenBank/DDBJ databases">
        <title>Genomic Encyclopedia of Type Strains, Phase IV (KMG-IV): sequencing the most valuable type-strain genomes for metagenomic binning, comparative biology and taxonomic classification.</title>
        <authorList>
            <person name="Goeker M."/>
        </authorList>
    </citation>
    <scope>NUCLEOTIDE SEQUENCE [LARGE SCALE GENOMIC DNA]</scope>
    <source>
        <strain evidence="2 3">DSM 2457</strain>
    </source>
</reference>
<gene>
    <name evidence="2" type="ORF">J2S75_004348</name>
</gene>
<sequence>MSKLRPANDKQSYHALACGFRLRAALEDAEAADCPKLAQSIRRSLKSYEGASRHLKRRSAATPAEATP</sequence>
<comment type="caution">
    <text evidence="2">The sequence shown here is derived from an EMBL/GenBank/DDBJ whole genome shotgun (WGS) entry which is preliminary data.</text>
</comment>
<evidence type="ECO:0000313" key="3">
    <source>
        <dbReference type="Proteomes" id="UP001224682"/>
    </source>
</evidence>
<feature type="region of interest" description="Disordered" evidence="1">
    <location>
        <begin position="47"/>
        <end position="68"/>
    </location>
</feature>
<accession>A0ABU0BHJ9</accession>
<dbReference type="EMBL" id="JAUSUI010000013">
    <property type="protein sequence ID" value="MDQ0305296.1"/>
    <property type="molecule type" value="Genomic_DNA"/>
</dbReference>
<organism evidence="2 3">
    <name type="scientific">Ancylobacter polymorphus</name>
    <dbReference type="NCBI Taxonomy" id="223390"/>
    <lineage>
        <taxon>Bacteria</taxon>
        <taxon>Pseudomonadati</taxon>
        <taxon>Pseudomonadota</taxon>
        <taxon>Alphaproteobacteria</taxon>
        <taxon>Hyphomicrobiales</taxon>
        <taxon>Xanthobacteraceae</taxon>
        <taxon>Ancylobacter</taxon>
    </lineage>
</organism>
<keyword evidence="3" id="KW-1185">Reference proteome</keyword>
<dbReference type="RefSeq" id="WP_307023215.1">
    <property type="nucleotide sequence ID" value="NZ_JAUSUI010000013.1"/>
</dbReference>
<evidence type="ECO:0000313" key="2">
    <source>
        <dbReference type="EMBL" id="MDQ0305296.1"/>
    </source>
</evidence>
<protein>
    <submittedName>
        <fullName evidence="2">Uncharacterized protein</fullName>
    </submittedName>
</protein>
<dbReference type="Proteomes" id="UP001224682">
    <property type="component" value="Unassembled WGS sequence"/>
</dbReference>
<proteinExistence type="predicted"/>
<name>A0ABU0BHJ9_9HYPH</name>